<dbReference type="EMBL" id="QEAP01000235">
    <property type="protein sequence ID" value="TPX72007.1"/>
    <property type="molecule type" value="Genomic_DNA"/>
</dbReference>
<dbReference type="InterPro" id="IPR026126">
    <property type="entry name" value="BABAM1"/>
</dbReference>
<protein>
    <recommendedName>
        <fullName evidence="8">BRISC and BRCA1-A complex member 1</fullName>
    </recommendedName>
</protein>
<dbReference type="OrthoDB" id="547311at2759"/>
<evidence type="ECO:0000313" key="7">
    <source>
        <dbReference type="Proteomes" id="UP000320333"/>
    </source>
</evidence>
<sequence>MLIKRFMVLKQRMAPSSVRHKFAVTSFVGSTVWNCDLSEDVDLALKAVDDVEETIHSDVWDANSLFDDLTARAPTDPASHTLRVVLVYFRAQSLPVVDKARTDAFSKLPGAFLDILYVHDKANDPATKESVQRVFDKLNEFTDSEDSYILETAIHYRFVSYFARLLAHPLQRTVNGWFDIDPETSNPMDFEK</sequence>
<dbReference type="GO" id="GO:0016604">
    <property type="term" value="C:nuclear body"/>
    <property type="evidence" value="ECO:0007669"/>
    <property type="project" value="TreeGrafter"/>
</dbReference>
<name>A0A507F8S3_9FUNG</name>
<dbReference type="PANTHER" id="PTHR15660">
    <property type="entry name" value="BRISC AND BRCA1-A COMPLEX MEMBER 1"/>
    <property type="match status" value="1"/>
</dbReference>
<dbReference type="PANTHER" id="PTHR15660:SF1">
    <property type="entry name" value="BRISC AND BRCA1-A COMPLEX MEMBER 1"/>
    <property type="match status" value="1"/>
</dbReference>
<dbReference type="GO" id="GO:0006302">
    <property type="term" value="P:double-strand break repair"/>
    <property type="evidence" value="ECO:0007669"/>
    <property type="project" value="TreeGrafter"/>
</dbReference>
<gene>
    <name evidence="6" type="ORF">CcCBS67573_g05987</name>
</gene>
<organism evidence="6 7">
    <name type="scientific">Chytriomyces confervae</name>
    <dbReference type="NCBI Taxonomy" id="246404"/>
    <lineage>
        <taxon>Eukaryota</taxon>
        <taxon>Fungi</taxon>
        <taxon>Fungi incertae sedis</taxon>
        <taxon>Chytridiomycota</taxon>
        <taxon>Chytridiomycota incertae sedis</taxon>
        <taxon>Chytridiomycetes</taxon>
        <taxon>Chytridiales</taxon>
        <taxon>Chytriomycetaceae</taxon>
        <taxon>Chytriomyces</taxon>
    </lineage>
</organism>
<dbReference type="STRING" id="246404.A0A507F8S3"/>
<keyword evidence="5" id="KW-0539">Nucleus</keyword>
<keyword evidence="7" id="KW-1185">Reference proteome</keyword>
<dbReference type="AlphaFoldDB" id="A0A507F8S3"/>
<dbReference type="GO" id="GO:0045739">
    <property type="term" value="P:positive regulation of DNA repair"/>
    <property type="evidence" value="ECO:0007669"/>
    <property type="project" value="InterPro"/>
</dbReference>
<reference evidence="6 7" key="1">
    <citation type="journal article" date="2019" name="Sci. Rep.">
        <title>Comparative genomics of chytrid fungi reveal insights into the obligate biotrophic and pathogenic lifestyle of Synchytrium endobioticum.</title>
        <authorList>
            <person name="van de Vossenberg B.T.L.H."/>
            <person name="Warris S."/>
            <person name="Nguyen H.D.T."/>
            <person name="van Gent-Pelzer M.P.E."/>
            <person name="Joly D.L."/>
            <person name="van de Geest H.C."/>
            <person name="Bonants P.J.M."/>
            <person name="Smith D.S."/>
            <person name="Levesque C.A."/>
            <person name="van der Lee T.A.J."/>
        </authorList>
    </citation>
    <scope>NUCLEOTIDE SEQUENCE [LARGE SCALE GENOMIC DNA]</scope>
    <source>
        <strain evidence="6 7">CBS 675.73</strain>
    </source>
</reference>
<evidence type="ECO:0000256" key="4">
    <source>
        <dbReference type="ARBA" id="ARBA00023204"/>
    </source>
</evidence>
<evidence type="ECO:0000256" key="1">
    <source>
        <dbReference type="ARBA" id="ARBA00004123"/>
    </source>
</evidence>
<evidence type="ECO:0000313" key="6">
    <source>
        <dbReference type="EMBL" id="TPX72007.1"/>
    </source>
</evidence>
<evidence type="ECO:0000256" key="2">
    <source>
        <dbReference type="ARBA" id="ARBA00022490"/>
    </source>
</evidence>
<comment type="caution">
    <text evidence="6">The sequence shown here is derived from an EMBL/GenBank/DDBJ whole genome shotgun (WGS) entry which is preliminary data.</text>
</comment>
<accession>A0A507F8S3</accession>
<proteinExistence type="predicted"/>
<comment type="subcellular location">
    <subcellularLocation>
        <location evidence="1">Nucleus</location>
    </subcellularLocation>
</comment>
<dbReference type="CDD" id="cd21502">
    <property type="entry name" value="vWA_BABAM1"/>
    <property type="match status" value="1"/>
</dbReference>
<dbReference type="GO" id="GO:0070552">
    <property type="term" value="C:BRISC complex"/>
    <property type="evidence" value="ECO:0007669"/>
    <property type="project" value="InterPro"/>
</dbReference>
<evidence type="ECO:0008006" key="8">
    <source>
        <dbReference type="Google" id="ProtNLM"/>
    </source>
</evidence>
<dbReference type="GO" id="GO:0007095">
    <property type="term" value="P:mitotic G2 DNA damage checkpoint signaling"/>
    <property type="evidence" value="ECO:0007669"/>
    <property type="project" value="TreeGrafter"/>
</dbReference>
<keyword evidence="2" id="KW-0963">Cytoplasm</keyword>
<keyword evidence="3" id="KW-0227">DNA damage</keyword>
<evidence type="ECO:0000256" key="5">
    <source>
        <dbReference type="ARBA" id="ARBA00023242"/>
    </source>
</evidence>
<keyword evidence="4" id="KW-0234">DNA repair</keyword>
<evidence type="ECO:0000256" key="3">
    <source>
        <dbReference type="ARBA" id="ARBA00022763"/>
    </source>
</evidence>
<dbReference type="Proteomes" id="UP000320333">
    <property type="component" value="Unassembled WGS sequence"/>
</dbReference>